<dbReference type="Proteomes" id="UP000191024">
    <property type="component" value="Chromosome G"/>
</dbReference>
<evidence type="ECO:0000256" key="4">
    <source>
        <dbReference type="ARBA" id="ARBA00023027"/>
    </source>
</evidence>
<organism evidence="8 9">
    <name type="scientific">Lachancea mirantina</name>
    <dbReference type="NCBI Taxonomy" id="1230905"/>
    <lineage>
        <taxon>Eukaryota</taxon>
        <taxon>Fungi</taxon>
        <taxon>Dikarya</taxon>
        <taxon>Ascomycota</taxon>
        <taxon>Saccharomycotina</taxon>
        <taxon>Saccharomycetes</taxon>
        <taxon>Saccharomycetales</taxon>
        <taxon>Saccharomycetaceae</taxon>
        <taxon>Lachancea</taxon>
    </lineage>
</organism>
<gene>
    <name evidence="8" type="ORF">LAMI_0G09098G</name>
</gene>
<dbReference type="EC" id="1.3.1.76" evidence="2"/>
<dbReference type="AlphaFoldDB" id="A0A1G4KA65"/>
<dbReference type="EMBL" id="LT598469">
    <property type="protein sequence ID" value="SCV01059.1"/>
    <property type="molecule type" value="Genomic_DNA"/>
</dbReference>
<evidence type="ECO:0000256" key="1">
    <source>
        <dbReference type="ARBA" id="ARBA00005010"/>
    </source>
</evidence>
<evidence type="ECO:0000256" key="5">
    <source>
        <dbReference type="ARBA" id="ARBA00023244"/>
    </source>
</evidence>
<comment type="pathway">
    <text evidence="1">Porphyrin-containing compound metabolism; siroheme biosynthesis; sirohydrochlorin from precorrin-2: step 1/1.</text>
</comment>
<dbReference type="UniPathway" id="UPA00262">
    <property type="reaction ID" value="UER00222"/>
</dbReference>
<evidence type="ECO:0000259" key="6">
    <source>
        <dbReference type="Pfam" id="PF14823"/>
    </source>
</evidence>
<dbReference type="InterPro" id="IPR028161">
    <property type="entry name" value="Met8-like"/>
</dbReference>
<dbReference type="Pfam" id="PF14823">
    <property type="entry name" value="Sirohm_synth_C"/>
    <property type="match status" value="1"/>
</dbReference>
<dbReference type="SUPFAM" id="SSF75615">
    <property type="entry name" value="Siroheme synthase middle domains-like"/>
    <property type="match status" value="1"/>
</dbReference>
<dbReference type="GO" id="GO:0019354">
    <property type="term" value="P:siroheme biosynthetic process"/>
    <property type="evidence" value="ECO:0007669"/>
    <property type="project" value="UniProtKB-UniPathway"/>
</dbReference>
<sequence length="308" mass="34556">MLSLQLAHQLKGKNILLVGAGDVAATRIPKLLPTGCRLTVIAPEISDVIWKNSPFKKRSDEVDYTDRNWNPESGKIYRIVNRGFQNEDLICHGDGQSSETSKSKFLGGLEIDVQELSLDQNNSGWHMILTCIPDPQLSERIYRGAKILLGQHILCNVADNPPLCDFYFGSNVILGDKNNKDAKGLQRPIQILISSNGNSPRFTSLLKNEIEQNFGSLPIASGVGKLGQLRYKVRTISERNKPADCTQPKLIKYRMEWIRKCTDAFGVKGCHEIDVDKTSELFSEMFSRLSLDFPSQDKMVAEYSERPP</sequence>
<dbReference type="PANTHER" id="PTHR35330">
    <property type="entry name" value="SIROHEME BIOSYNTHESIS PROTEIN MET8"/>
    <property type="match status" value="1"/>
</dbReference>
<evidence type="ECO:0000256" key="2">
    <source>
        <dbReference type="ARBA" id="ARBA00012400"/>
    </source>
</evidence>
<evidence type="ECO:0000256" key="3">
    <source>
        <dbReference type="ARBA" id="ARBA00023002"/>
    </source>
</evidence>
<reference evidence="8 9" key="1">
    <citation type="submission" date="2016-03" db="EMBL/GenBank/DDBJ databases">
        <authorList>
            <person name="Devillers H."/>
        </authorList>
    </citation>
    <scope>NUCLEOTIDE SEQUENCE [LARGE SCALE GENOMIC DNA]</scope>
    <source>
        <strain evidence="8">CBS 11717</strain>
    </source>
</reference>
<dbReference type="InterPro" id="IPR028281">
    <property type="entry name" value="Sirohaem_synthase_central"/>
</dbReference>
<dbReference type="PANTHER" id="PTHR35330:SF1">
    <property type="entry name" value="SIROHEME BIOSYNTHESIS PROTEIN MET8"/>
    <property type="match status" value="1"/>
</dbReference>
<dbReference type="SUPFAM" id="SSF51735">
    <property type="entry name" value="NAD(P)-binding Rossmann-fold domains"/>
    <property type="match status" value="1"/>
</dbReference>
<dbReference type="Gene3D" id="1.10.3280.10">
    <property type="entry name" value="Siroheme synthase, domain 3"/>
    <property type="match status" value="1"/>
</dbReference>
<name>A0A1G4KA65_9SACH</name>
<feature type="domain" description="Siroheme synthase central" evidence="7">
    <location>
        <begin position="188"/>
        <end position="212"/>
    </location>
</feature>
<keyword evidence="3" id="KW-0560">Oxidoreductase</keyword>
<keyword evidence="9" id="KW-1185">Reference proteome</keyword>
<evidence type="ECO:0000259" key="7">
    <source>
        <dbReference type="Pfam" id="PF14824"/>
    </source>
</evidence>
<dbReference type="Pfam" id="PF14824">
    <property type="entry name" value="Sirohm_synth_M"/>
    <property type="match status" value="1"/>
</dbReference>
<dbReference type="Gene3D" id="3.30.160.110">
    <property type="entry name" value="Siroheme synthase, domain 2"/>
    <property type="match status" value="1"/>
</dbReference>
<accession>A0A1G4KA65</accession>
<evidence type="ECO:0000313" key="9">
    <source>
        <dbReference type="Proteomes" id="UP000191024"/>
    </source>
</evidence>
<protein>
    <recommendedName>
        <fullName evidence="2">precorrin-2 dehydrogenase</fullName>
        <ecNumber evidence="2">1.3.1.76</ecNumber>
    </recommendedName>
</protein>
<proteinExistence type="predicted"/>
<dbReference type="GO" id="GO:0043115">
    <property type="term" value="F:precorrin-2 dehydrogenase activity"/>
    <property type="evidence" value="ECO:0007669"/>
    <property type="project" value="UniProtKB-EC"/>
</dbReference>
<feature type="domain" description="Siroheme biosynthesis protein Met8 C-terminal" evidence="6">
    <location>
        <begin position="222"/>
        <end position="287"/>
    </location>
</feature>
<dbReference type="InterPro" id="IPR036291">
    <property type="entry name" value="NAD(P)-bd_dom_sf"/>
</dbReference>
<dbReference type="InterPro" id="IPR028162">
    <property type="entry name" value="Met8_C"/>
</dbReference>
<keyword evidence="5" id="KW-0627">Porphyrin biosynthesis</keyword>
<evidence type="ECO:0000313" key="8">
    <source>
        <dbReference type="EMBL" id="SCV01059.1"/>
    </source>
</evidence>
<dbReference type="Pfam" id="PF13241">
    <property type="entry name" value="NAD_binding_7"/>
    <property type="match status" value="1"/>
</dbReference>
<dbReference type="STRING" id="1230905.A0A1G4KA65"/>
<keyword evidence="4" id="KW-0520">NAD</keyword>
<dbReference type="OrthoDB" id="1721126at2759"/>
<dbReference type="Gene3D" id="3.40.50.720">
    <property type="entry name" value="NAD(P)-binding Rossmann-like Domain"/>
    <property type="match status" value="1"/>
</dbReference>
<dbReference type="GO" id="GO:0004325">
    <property type="term" value="F:ferrochelatase activity"/>
    <property type="evidence" value="ECO:0007669"/>
    <property type="project" value="InterPro"/>
</dbReference>